<gene>
    <name evidence="1" type="ORF">GCM10025868_10190</name>
</gene>
<evidence type="ECO:0008006" key="3">
    <source>
        <dbReference type="Google" id="ProtNLM"/>
    </source>
</evidence>
<evidence type="ECO:0000313" key="1">
    <source>
        <dbReference type="EMBL" id="GMA85769.1"/>
    </source>
</evidence>
<proteinExistence type="predicted"/>
<sequence>MPVRMMPTVHPSSVLRADAEHRQEAYDALVADLRVAAGLLA</sequence>
<comment type="caution">
    <text evidence="1">The sequence shown here is derived from an EMBL/GenBank/DDBJ whole genome shotgun (WGS) entry which is preliminary data.</text>
</comment>
<organism evidence="1 2">
    <name type="scientific">Angustibacter aerolatus</name>
    <dbReference type="NCBI Taxonomy" id="1162965"/>
    <lineage>
        <taxon>Bacteria</taxon>
        <taxon>Bacillati</taxon>
        <taxon>Actinomycetota</taxon>
        <taxon>Actinomycetes</taxon>
        <taxon>Kineosporiales</taxon>
        <taxon>Kineosporiaceae</taxon>
    </lineage>
</organism>
<dbReference type="EMBL" id="BSUZ01000001">
    <property type="protein sequence ID" value="GMA85769.1"/>
    <property type="molecule type" value="Genomic_DNA"/>
</dbReference>
<keyword evidence="2" id="KW-1185">Reference proteome</keyword>
<accession>A0ABQ6JDB1</accession>
<dbReference type="Proteomes" id="UP001157017">
    <property type="component" value="Unassembled WGS sequence"/>
</dbReference>
<protein>
    <recommendedName>
        <fullName evidence="3">Uracil-DNA glycosylase-like domain-containing protein</fullName>
    </recommendedName>
</protein>
<evidence type="ECO:0000313" key="2">
    <source>
        <dbReference type="Proteomes" id="UP001157017"/>
    </source>
</evidence>
<reference evidence="2" key="1">
    <citation type="journal article" date="2019" name="Int. J. Syst. Evol. Microbiol.">
        <title>The Global Catalogue of Microorganisms (GCM) 10K type strain sequencing project: providing services to taxonomists for standard genome sequencing and annotation.</title>
        <authorList>
            <consortium name="The Broad Institute Genomics Platform"/>
            <consortium name="The Broad Institute Genome Sequencing Center for Infectious Disease"/>
            <person name="Wu L."/>
            <person name="Ma J."/>
        </authorList>
    </citation>
    <scope>NUCLEOTIDE SEQUENCE [LARGE SCALE GENOMIC DNA]</scope>
    <source>
        <strain evidence="2">NBRC 108730</strain>
    </source>
</reference>
<name>A0ABQ6JDB1_9ACTN</name>